<organism evidence="3 4">
    <name type="scientific">Nocardia otitidiscaviarum</name>
    <dbReference type="NCBI Taxonomy" id="1823"/>
    <lineage>
        <taxon>Bacteria</taxon>
        <taxon>Bacillati</taxon>
        <taxon>Actinomycetota</taxon>
        <taxon>Actinomycetes</taxon>
        <taxon>Mycobacteriales</taxon>
        <taxon>Nocardiaceae</taxon>
        <taxon>Nocardia</taxon>
    </lineage>
</organism>
<gene>
    <name evidence="3" type="ORF">FOH10_14770</name>
</gene>
<proteinExistence type="predicted"/>
<sequence>MFRPRPHRAGPGRKGNRRSLDAATQHVLGRSATAPELRSHRRWRSGVGTCRKLYPRVTVLSPFLDVSLHDASAEPPRMNRRDGGSSVREGARDRSRRACEIPDNEQRSIIMTVTIPRAADGLRRFSFGVVLAAAALGAAAAPAAAVPAVQPAVSDQEALRAAQDALMGATVQSIELEMADGTPTWEVDVATRTGAEYEVQIDATTGMVVSVEESTD</sequence>
<dbReference type="InterPro" id="IPR025711">
    <property type="entry name" value="PepSY"/>
</dbReference>
<feature type="region of interest" description="Disordered" evidence="1">
    <location>
        <begin position="73"/>
        <end position="96"/>
    </location>
</feature>
<evidence type="ECO:0000259" key="2">
    <source>
        <dbReference type="Pfam" id="PF03413"/>
    </source>
</evidence>
<dbReference type="KEGG" id="nod:FOH10_14770"/>
<feature type="compositionally biased region" description="Basic residues" evidence="1">
    <location>
        <begin position="1"/>
        <end position="17"/>
    </location>
</feature>
<feature type="region of interest" description="Disordered" evidence="1">
    <location>
        <begin position="1"/>
        <end position="35"/>
    </location>
</feature>
<name>A0A516NLJ6_9NOCA</name>
<evidence type="ECO:0000313" key="3">
    <source>
        <dbReference type="EMBL" id="QDP79791.1"/>
    </source>
</evidence>
<evidence type="ECO:0000256" key="1">
    <source>
        <dbReference type="SAM" id="MobiDB-lite"/>
    </source>
</evidence>
<evidence type="ECO:0000313" key="4">
    <source>
        <dbReference type="Proteomes" id="UP000317039"/>
    </source>
</evidence>
<accession>A0A516NLJ6</accession>
<dbReference type="EMBL" id="CP041695">
    <property type="protein sequence ID" value="QDP79791.1"/>
    <property type="molecule type" value="Genomic_DNA"/>
</dbReference>
<feature type="domain" description="PepSY" evidence="2">
    <location>
        <begin position="153"/>
        <end position="212"/>
    </location>
</feature>
<dbReference type="Gene3D" id="3.10.450.40">
    <property type="match status" value="1"/>
</dbReference>
<dbReference type="AlphaFoldDB" id="A0A516NLJ6"/>
<reference evidence="3 4" key="1">
    <citation type="submission" date="2019-07" db="EMBL/GenBank/DDBJ databases">
        <title>Complete Genome Sequence and Methylome Analysis of Nocardia otitidis-caviarum NEB252.</title>
        <authorList>
            <person name="Fomenkov A."/>
            <person name="Anton B.P."/>
            <person name="Vincze T."/>
            <person name="Roberts R.J."/>
        </authorList>
    </citation>
    <scope>NUCLEOTIDE SEQUENCE [LARGE SCALE GENOMIC DNA]</scope>
    <source>
        <strain evidence="3 4">NEB252</strain>
    </source>
</reference>
<dbReference type="Pfam" id="PF03413">
    <property type="entry name" value="PepSY"/>
    <property type="match status" value="1"/>
</dbReference>
<dbReference type="Proteomes" id="UP000317039">
    <property type="component" value="Chromosome"/>
</dbReference>
<protein>
    <submittedName>
        <fullName evidence="3">PepSY domain-containing protein</fullName>
    </submittedName>
</protein>